<keyword evidence="3" id="KW-1185">Reference proteome</keyword>
<keyword evidence="1" id="KW-1133">Transmembrane helix</keyword>
<sequence>MLGKCIKNEFVNRSGLVGMISAGVMLFAVIVLGLDKLYNVVGTTAFAVFVKLVDVMFALAMFAVIVMVVLLPCLDFRNRFFKDQGYLTHTLPVKTSTLIGARLICDLVMIAWMVAVYGLAVCVATGNFEVFSDFVGFVQQFLSMSGMTVDRGLIVLDGVLALLMMWLGVMCNIWTINAAYAFGHAFTKGKRIWSVMIFALIQMIYGILVVVFSEILSKQDIDLFLEQISSTAKQYLIVLVTVTIIEVVGIAVLSVATTLTCKHKLNLE</sequence>
<dbReference type="EMBL" id="CP060632">
    <property type="protein sequence ID" value="QNL99376.1"/>
    <property type="molecule type" value="Genomic_DNA"/>
</dbReference>
<feature type="transmembrane region" description="Helical" evidence="1">
    <location>
        <begin position="235"/>
        <end position="259"/>
    </location>
</feature>
<gene>
    <name evidence="2" type="ORF">H9Q76_11765</name>
</gene>
<reference evidence="2 3" key="1">
    <citation type="submission" date="2020-08" db="EMBL/GenBank/DDBJ databases">
        <authorList>
            <person name="Liu C."/>
            <person name="Sun Q."/>
        </authorList>
    </citation>
    <scope>NUCLEOTIDE SEQUENCE [LARGE SCALE GENOMIC DNA]</scope>
    <source>
        <strain evidence="2 3">NSJ-4</strain>
    </source>
</reference>
<feature type="transmembrane region" description="Helical" evidence="1">
    <location>
        <begin position="153"/>
        <end position="180"/>
    </location>
</feature>
<feature type="transmembrane region" description="Helical" evidence="1">
    <location>
        <begin position="103"/>
        <end position="126"/>
    </location>
</feature>
<name>A0A7G9FLE5_9FIRM</name>
<feature type="transmembrane region" description="Helical" evidence="1">
    <location>
        <begin position="46"/>
        <end position="74"/>
    </location>
</feature>
<dbReference type="AlphaFoldDB" id="A0A7G9FLE5"/>
<evidence type="ECO:0000256" key="1">
    <source>
        <dbReference type="SAM" id="Phobius"/>
    </source>
</evidence>
<evidence type="ECO:0000313" key="3">
    <source>
        <dbReference type="Proteomes" id="UP000515819"/>
    </source>
</evidence>
<feature type="transmembrane region" description="Helical" evidence="1">
    <location>
        <begin position="192"/>
        <end position="215"/>
    </location>
</feature>
<feature type="transmembrane region" description="Helical" evidence="1">
    <location>
        <begin position="16"/>
        <end position="34"/>
    </location>
</feature>
<organism evidence="2 3">
    <name type="scientific">Wujia chipingensis</name>
    <dbReference type="NCBI Taxonomy" id="2763670"/>
    <lineage>
        <taxon>Bacteria</taxon>
        <taxon>Bacillati</taxon>
        <taxon>Bacillota</taxon>
        <taxon>Clostridia</taxon>
        <taxon>Lachnospirales</taxon>
        <taxon>Lachnospiraceae</taxon>
        <taxon>Wujia</taxon>
    </lineage>
</organism>
<dbReference type="KEGG" id="wcp:H9Q76_11765"/>
<dbReference type="Proteomes" id="UP000515819">
    <property type="component" value="Chromosome"/>
</dbReference>
<accession>A0A7G9FLE5</accession>
<keyword evidence="1" id="KW-0472">Membrane</keyword>
<protein>
    <submittedName>
        <fullName evidence="2">Uncharacterized protein</fullName>
    </submittedName>
</protein>
<keyword evidence="1" id="KW-0812">Transmembrane</keyword>
<evidence type="ECO:0000313" key="2">
    <source>
        <dbReference type="EMBL" id="QNL99376.1"/>
    </source>
</evidence>
<proteinExistence type="predicted"/>
<dbReference type="RefSeq" id="WP_249321150.1">
    <property type="nucleotide sequence ID" value="NZ_CP060632.1"/>
</dbReference>